<evidence type="ECO:0000256" key="3">
    <source>
        <dbReference type="ARBA" id="ARBA00022553"/>
    </source>
</evidence>
<evidence type="ECO:0000259" key="7">
    <source>
        <dbReference type="PROSITE" id="PS50113"/>
    </source>
</evidence>
<evidence type="ECO:0000259" key="6">
    <source>
        <dbReference type="PROSITE" id="PS50112"/>
    </source>
</evidence>
<dbReference type="CDD" id="cd00130">
    <property type="entry name" value="PAS"/>
    <property type="match status" value="8"/>
</dbReference>
<name>A0A537J9D4_9BACT</name>
<dbReference type="AlphaFoldDB" id="A0A537J9D4"/>
<dbReference type="Pfam" id="PF00989">
    <property type="entry name" value="PAS"/>
    <property type="match status" value="2"/>
</dbReference>
<reference evidence="8 9" key="1">
    <citation type="journal article" date="2019" name="Nat. Microbiol.">
        <title>Mediterranean grassland soil C-N compound turnover is dependent on rainfall and depth, and is mediated by genomically divergent microorganisms.</title>
        <authorList>
            <person name="Diamond S."/>
            <person name="Andeer P.F."/>
            <person name="Li Z."/>
            <person name="Crits-Christoph A."/>
            <person name="Burstein D."/>
            <person name="Anantharaman K."/>
            <person name="Lane K.R."/>
            <person name="Thomas B.C."/>
            <person name="Pan C."/>
            <person name="Northen T.R."/>
            <person name="Banfield J.F."/>
        </authorList>
    </citation>
    <scope>NUCLEOTIDE SEQUENCE [LARGE SCALE GENOMIC DNA]</scope>
    <source>
        <strain evidence="8">NP_6</strain>
    </source>
</reference>
<keyword evidence="3" id="KW-0597">Phosphoprotein</keyword>
<feature type="domain" description="PAS" evidence="6">
    <location>
        <begin position="523"/>
        <end position="578"/>
    </location>
</feature>
<dbReference type="SMART" id="SM00091">
    <property type="entry name" value="PAS"/>
    <property type="match status" value="8"/>
</dbReference>
<feature type="domain" description="PAS" evidence="6">
    <location>
        <begin position="151"/>
        <end position="206"/>
    </location>
</feature>
<dbReference type="GO" id="GO:0006355">
    <property type="term" value="P:regulation of DNA-templated transcription"/>
    <property type="evidence" value="ECO:0007669"/>
    <property type="project" value="InterPro"/>
</dbReference>
<gene>
    <name evidence="8" type="ORF">E6H03_09050</name>
</gene>
<dbReference type="InterPro" id="IPR013656">
    <property type="entry name" value="PAS_4"/>
</dbReference>
<feature type="domain" description="PAS" evidence="6">
    <location>
        <begin position="647"/>
        <end position="691"/>
    </location>
</feature>
<evidence type="ECO:0000256" key="4">
    <source>
        <dbReference type="ARBA" id="ARBA00022679"/>
    </source>
</evidence>
<dbReference type="NCBIfam" id="TIGR00229">
    <property type="entry name" value="sensory_box"/>
    <property type="match status" value="8"/>
</dbReference>
<dbReference type="InterPro" id="IPR000700">
    <property type="entry name" value="PAS-assoc_C"/>
</dbReference>
<evidence type="ECO:0000256" key="1">
    <source>
        <dbReference type="ARBA" id="ARBA00000085"/>
    </source>
</evidence>
<accession>A0A537J9D4</accession>
<evidence type="ECO:0000256" key="2">
    <source>
        <dbReference type="ARBA" id="ARBA00012438"/>
    </source>
</evidence>
<feature type="domain" description="PAS" evidence="6">
    <location>
        <begin position="399"/>
        <end position="454"/>
    </location>
</feature>
<feature type="domain" description="PAS" evidence="6">
    <location>
        <begin position="275"/>
        <end position="330"/>
    </location>
</feature>
<dbReference type="InterPro" id="IPR052162">
    <property type="entry name" value="Sensor_kinase/Photoreceptor"/>
</dbReference>
<protein>
    <recommendedName>
        <fullName evidence="2">histidine kinase</fullName>
        <ecNumber evidence="2">2.7.13.3</ecNumber>
    </recommendedName>
</protein>
<feature type="domain" description="PAC" evidence="7">
    <location>
        <begin position="842"/>
        <end position="894"/>
    </location>
</feature>
<organism evidence="8 9">
    <name type="scientific">Candidatus Segetimicrobium genomatis</name>
    <dbReference type="NCBI Taxonomy" id="2569760"/>
    <lineage>
        <taxon>Bacteria</taxon>
        <taxon>Bacillati</taxon>
        <taxon>Candidatus Sysuimicrobiota</taxon>
        <taxon>Candidatus Sysuimicrobiia</taxon>
        <taxon>Candidatus Sysuimicrobiales</taxon>
        <taxon>Candidatus Segetimicrobiaceae</taxon>
        <taxon>Candidatus Segetimicrobium</taxon>
    </lineage>
</organism>
<sequence length="971" mass="108008">MNEPARGGNGHRGLKEMGVDQQVAFLNSILESSSEYSIVAMDLAGTILAWNAGARRIYGYDAADVVGKATSALLHHPDDVKSGRAKAILEEVVRTGKWEGELRRVRKTGAQFTAHVTLTLRRDPQGGPVGFTMISRDVTRSEQIERELRESQEYNRGLVESNIDALMTTDPLGLITDVNRQMCAMTGYSREELIGTPFKRYFTEPQRAEDGIRRVLAEDRVTNYELTMRSRAGKETVVSYNATTFKGAEGRLRGVFAAARDITDQKLLEEALRQTQNYTRGLIEASVDALMTVDPEFLITDVNEQTVQMTGYSREELIGTPFPDHFTDPERAAAGIQRTLAEGFVTHYVLVLRSRTAKETPVSFNASVYKETGGKVQGIFAAARDITEQERLEKELRQAQNYTRGLIESSVDPMVTVDQDLAISDVNEQMVRLTEAPKERLIGSRFDAYFTEPDRAAAGVRKTLNEGYVTNYELTLKTPGGREVLVSFNASIFKDPEGNVRGVFAVARDVTDQRRLELQLREQQNYSRGLIEASADALMTVDPNGVVTDVNEQTVKLTGFNRKQLIGSPFAQYFTDPERARAGVRTTFDEGVVTNYELVVRSKGGAETVVSFNASVFKDTSGWVAGILAAARDITQQKQIERELREQQTYTRGLVESGIDALMTTDPLGLITDVNRRMCEITGRTREELIGTPFKDYFTDPQRAEDGIRRVLAEGQVTNYELTIRAKDGDETVVAYNATTFKGADGRLRGVFAAARDITAQKGLEEQLREQQAHSRGLIESSVDGMLTVDAELTITDVNEQMVNLSGYARDQLIGSAFQDYFTEPDRAAAGVRKTLSEGYATNYELTLRSRHRREILVSLNASVFKDAAGNVRGVFAVARDVTEQRRLEEQLRESQHYNRGLIESSVDALVTVDPDLTITDVNEQMIRSTGYGREELIGSPFKDYFTEPERAAGGVRQTLAEGSVTNYELV</sequence>
<evidence type="ECO:0000313" key="9">
    <source>
        <dbReference type="Proteomes" id="UP000318093"/>
    </source>
</evidence>
<dbReference type="PROSITE" id="PS50112">
    <property type="entry name" value="PAS"/>
    <property type="match status" value="8"/>
</dbReference>
<dbReference type="Pfam" id="PF08448">
    <property type="entry name" value="PAS_4"/>
    <property type="match status" value="3"/>
</dbReference>
<dbReference type="Pfam" id="PF13426">
    <property type="entry name" value="PAS_9"/>
    <property type="match status" value="3"/>
</dbReference>
<evidence type="ECO:0000256" key="5">
    <source>
        <dbReference type="ARBA" id="ARBA00022777"/>
    </source>
</evidence>
<dbReference type="EC" id="2.7.13.3" evidence="2"/>
<dbReference type="PROSITE" id="PS50113">
    <property type="entry name" value="PAC"/>
    <property type="match status" value="7"/>
</dbReference>
<keyword evidence="5" id="KW-0418">Kinase</keyword>
<feature type="domain" description="PAC" evidence="7">
    <location>
        <begin position="222"/>
        <end position="274"/>
    </location>
</feature>
<feature type="domain" description="PAC" evidence="7">
    <location>
        <begin position="470"/>
        <end position="522"/>
    </location>
</feature>
<dbReference type="SMART" id="SM00086">
    <property type="entry name" value="PAC"/>
    <property type="match status" value="7"/>
</dbReference>
<dbReference type="InterPro" id="IPR035965">
    <property type="entry name" value="PAS-like_dom_sf"/>
</dbReference>
<dbReference type="EMBL" id="VBAN01000281">
    <property type="protein sequence ID" value="TMI80103.1"/>
    <property type="molecule type" value="Genomic_DNA"/>
</dbReference>
<feature type="domain" description="PAS" evidence="6">
    <location>
        <begin position="22"/>
        <end position="96"/>
    </location>
</feature>
<dbReference type="InterPro" id="IPR013767">
    <property type="entry name" value="PAS_fold"/>
</dbReference>
<dbReference type="InterPro" id="IPR001610">
    <property type="entry name" value="PAC"/>
</dbReference>
<feature type="domain" description="PAC" evidence="7">
    <location>
        <begin position="594"/>
        <end position="646"/>
    </location>
</feature>
<dbReference type="PANTHER" id="PTHR43304">
    <property type="entry name" value="PHYTOCHROME-LIKE PROTEIN CPH1"/>
    <property type="match status" value="1"/>
</dbReference>
<dbReference type="Proteomes" id="UP000318093">
    <property type="component" value="Unassembled WGS sequence"/>
</dbReference>
<feature type="domain" description="PAS" evidence="6">
    <location>
        <begin position="771"/>
        <end position="826"/>
    </location>
</feature>
<evidence type="ECO:0000313" key="8">
    <source>
        <dbReference type="EMBL" id="TMI80103.1"/>
    </source>
</evidence>
<dbReference type="InterPro" id="IPR000014">
    <property type="entry name" value="PAS"/>
</dbReference>
<comment type="caution">
    <text evidence="8">The sequence shown here is derived from an EMBL/GenBank/DDBJ whole genome shotgun (WGS) entry which is preliminary data.</text>
</comment>
<feature type="domain" description="PAC" evidence="7">
    <location>
        <begin position="98"/>
        <end position="150"/>
    </location>
</feature>
<feature type="domain" description="PAC" evidence="7">
    <location>
        <begin position="345"/>
        <end position="398"/>
    </location>
</feature>
<feature type="non-terminal residue" evidence="8">
    <location>
        <position position="971"/>
    </location>
</feature>
<keyword evidence="4" id="KW-0808">Transferase</keyword>
<dbReference type="GO" id="GO:0004673">
    <property type="term" value="F:protein histidine kinase activity"/>
    <property type="evidence" value="ECO:0007669"/>
    <property type="project" value="UniProtKB-EC"/>
</dbReference>
<feature type="domain" description="PAS" evidence="6">
    <location>
        <begin position="895"/>
        <end position="950"/>
    </location>
</feature>
<comment type="catalytic activity">
    <reaction evidence="1">
        <text>ATP + protein L-histidine = ADP + protein N-phospho-L-histidine.</text>
        <dbReference type="EC" id="2.7.13.3"/>
    </reaction>
</comment>
<dbReference type="Gene3D" id="3.30.450.20">
    <property type="entry name" value="PAS domain"/>
    <property type="match status" value="8"/>
</dbReference>
<dbReference type="PANTHER" id="PTHR43304:SF1">
    <property type="entry name" value="PAC DOMAIN-CONTAINING PROTEIN"/>
    <property type="match status" value="1"/>
</dbReference>
<proteinExistence type="predicted"/>
<feature type="domain" description="PAC" evidence="7">
    <location>
        <begin position="718"/>
        <end position="770"/>
    </location>
</feature>
<dbReference type="SUPFAM" id="SSF55785">
    <property type="entry name" value="PYP-like sensor domain (PAS domain)"/>
    <property type="match status" value="8"/>
</dbReference>